<sequence length="162" mass="17976">HRLPVLFGQASRGLKQLRFTKDGPATTVVELVDCDSKSKPSSPKLNFDSIGHPQETCPVTKLSQAGINLDYTDVKVLAQFLRPDGSILPKEATGLSLKAQYHIEMLIERARNAGLMPLEIGPDGQHVYIEQPRDQFNVYYNSKIIGLPTAKKASWQYSPPDD</sequence>
<dbReference type="GO" id="GO:0003735">
    <property type="term" value="F:structural constituent of ribosome"/>
    <property type="evidence" value="ECO:0007669"/>
    <property type="project" value="InterPro"/>
</dbReference>
<organism evidence="3 4">
    <name type="scientific">Macrostomum lignano</name>
    <dbReference type="NCBI Taxonomy" id="282301"/>
    <lineage>
        <taxon>Eukaryota</taxon>
        <taxon>Metazoa</taxon>
        <taxon>Spiralia</taxon>
        <taxon>Lophotrochozoa</taxon>
        <taxon>Platyhelminthes</taxon>
        <taxon>Rhabditophora</taxon>
        <taxon>Macrostomorpha</taxon>
        <taxon>Macrostomida</taxon>
        <taxon>Macrostomidae</taxon>
        <taxon>Macrostomum</taxon>
    </lineage>
</organism>
<dbReference type="OrthoDB" id="10054543at2759"/>
<evidence type="ECO:0000313" key="3">
    <source>
        <dbReference type="EMBL" id="PAA93275.1"/>
    </source>
</evidence>
<evidence type="ECO:0000256" key="1">
    <source>
        <dbReference type="ARBA" id="ARBA00022980"/>
    </source>
</evidence>
<dbReference type="EMBL" id="NIVC01000031">
    <property type="protein sequence ID" value="PAA93275.1"/>
    <property type="molecule type" value="Genomic_DNA"/>
</dbReference>
<dbReference type="InterPro" id="IPR001648">
    <property type="entry name" value="Ribosomal_bS18"/>
</dbReference>
<gene>
    <name evidence="3" type="ORF">BOX15_Mlig002955g3</name>
</gene>
<comment type="caution">
    <text evidence="3">The sequence shown here is derived from an EMBL/GenBank/DDBJ whole genome shotgun (WGS) entry which is preliminary data.</text>
</comment>
<keyword evidence="2" id="KW-0687">Ribonucleoprotein</keyword>
<dbReference type="PANTHER" id="PTHR13479">
    <property type="entry name" value="30S RIBOSOMAL PROTEIN S18"/>
    <property type="match status" value="1"/>
</dbReference>
<dbReference type="SUPFAM" id="SSF46911">
    <property type="entry name" value="Ribosomal protein S18"/>
    <property type="match status" value="1"/>
</dbReference>
<dbReference type="GO" id="GO:0032543">
    <property type="term" value="P:mitochondrial translation"/>
    <property type="evidence" value="ECO:0007669"/>
    <property type="project" value="TreeGrafter"/>
</dbReference>
<evidence type="ECO:0000256" key="2">
    <source>
        <dbReference type="ARBA" id="ARBA00023274"/>
    </source>
</evidence>
<dbReference type="Pfam" id="PF01084">
    <property type="entry name" value="Ribosomal_S18"/>
    <property type="match status" value="1"/>
</dbReference>
<dbReference type="GO" id="GO:0070181">
    <property type="term" value="F:small ribosomal subunit rRNA binding"/>
    <property type="evidence" value="ECO:0007669"/>
    <property type="project" value="TreeGrafter"/>
</dbReference>
<dbReference type="PANTHER" id="PTHR13479:SF66">
    <property type="entry name" value="LARGE RIBOSOMAL SUBUNIT PROTEIN ML66"/>
    <property type="match status" value="1"/>
</dbReference>
<evidence type="ECO:0000313" key="4">
    <source>
        <dbReference type="Proteomes" id="UP000215902"/>
    </source>
</evidence>
<keyword evidence="4" id="KW-1185">Reference proteome</keyword>
<accession>A0A267H4S0</accession>
<dbReference type="Proteomes" id="UP000215902">
    <property type="component" value="Unassembled WGS sequence"/>
</dbReference>
<dbReference type="STRING" id="282301.A0A267H4S0"/>
<dbReference type="InterPro" id="IPR036870">
    <property type="entry name" value="Ribosomal_bS18_sf"/>
</dbReference>
<keyword evidence="1" id="KW-0689">Ribosomal protein</keyword>
<dbReference type="AlphaFoldDB" id="A0A267H4S0"/>
<name>A0A267H4S0_9PLAT</name>
<proteinExistence type="predicted"/>
<dbReference type="NCBIfam" id="TIGR00165">
    <property type="entry name" value="S18"/>
    <property type="match status" value="1"/>
</dbReference>
<feature type="non-terminal residue" evidence="3">
    <location>
        <position position="1"/>
    </location>
</feature>
<protein>
    <submittedName>
        <fullName evidence="3">Uncharacterized protein</fullName>
    </submittedName>
</protein>
<dbReference type="GO" id="GO:0005763">
    <property type="term" value="C:mitochondrial small ribosomal subunit"/>
    <property type="evidence" value="ECO:0007669"/>
    <property type="project" value="TreeGrafter"/>
</dbReference>
<reference evidence="3 4" key="1">
    <citation type="submission" date="2017-06" db="EMBL/GenBank/DDBJ databases">
        <title>A platform for efficient transgenesis in Macrostomum lignano, a flatworm model organism for stem cell research.</title>
        <authorList>
            <person name="Berezikov E."/>
        </authorList>
    </citation>
    <scope>NUCLEOTIDE SEQUENCE [LARGE SCALE GENOMIC DNA]</scope>
    <source>
        <strain evidence="3">DV1</strain>
        <tissue evidence="3">Whole organism</tissue>
    </source>
</reference>
<dbReference type="Gene3D" id="4.10.640.10">
    <property type="entry name" value="Ribosomal protein S18"/>
    <property type="match status" value="1"/>
</dbReference>